<feature type="compositionally biased region" description="Basic and acidic residues" evidence="1">
    <location>
        <begin position="87"/>
        <end position="103"/>
    </location>
</feature>
<comment type="caution">
    <text evidence="2">The sequence shown here is derived from an EMBL/GenBank/DDBJ whole genome shotgun (WGS) entry which is preliminary data.</text>
</comment>
<protein>
    <submittedName>
        <fullName evidence="2">Uncharacterized protein</fullName>
    </submittedName>
</protein>
<reference evidence="2" key="1">
    <citation type="journal article" date="2022" name="bioRxiv">
        <title>Sequencing and chromosome-scale assembly of the giantPleurodeles waltlgenome.</title>
        <authorList>
            <person name="Brown T."/>
            <person name="Elewa A."/>
            <person name="Iarovenko S."/>
            <person name="Subramanian E."/>
            <person name="Araus A.J."/>
            <person name="Petzold A."/>
            <person name="Susuki M."/>
            <person name="Suzuki K.-i.T."/>
            <person name="Hayashi T."/>
            <person name="Toyoda A."/>
            <person name="Oliveira C."/>
            <person name="Osipova E."/>
            <person name="Leigh N.D."/>
            <person name="Simon A."/>
            <person name="Yun M.H."/>
        </authorList>
    </citation>
    <scope>NUCLEOTIDE SEQUENCE</scope>
    <source>
        <strain evidence="2">20211129_DDA</strain>
        <tissue evidence="2">Liver</tissue>
    </source>
</reference>
<dbReference type="Proteomes" id="UP001066276">
    <property type="component" value="Chromosome 3_2"/>
</dbReference>
<dbReference type="EMBL" id="JANPWB010000006">
    <property type="protein sequence ID" value="KAJ1179321.1"/>
    <property type="molecule type" value="Genomic_DNA"/>
</dbReference>
<accession>A0AAV7TSX2</accession>
<evidence type="ECO:0000313" key="3">
    <source>
        <dbReference type="Proteomes" id="UP001066276"/>
    </source>
</evidence>
<proteinExistence type="predicted"/>
<evidence type="ECO:0000313" key="2">
    <source>
        <dbReference type="EMBL" id="KAJ1179321.1"/>
    </source>
</evidence>
<feature type="compositionally biased region" description="Basic and acidic residues" evidence="1">
    <location>
        <begin position="54"/>
        <end position="63"/>
    </location>
</feature>
<evidence type="ECO:0000256" key="1">
    <source>
        <dbReference type="SAM" id="MobiDB-lite"/>
    </source>
</evidence>
<feature type="region of interest" description="Disordered" evidence="1">
    <location>
        <begin position="19"/>
        <end position="111"/>
    </location>
</feature>
<organism evidence="2 3">
    <name type="scientific">Pleurodeles waltl</name>
    <name type="common">Iberian ribbed newt</name>
    <dbReference type="NCBI Taxonomy" id="8319"/>
    <lineage>
        <taxon>Eukaryota</taxon>
        <taxon>Metazoa</taxon>
        <taxon>Chordata</taxon>
        <taxon>Craniata</taxon>
        <taxon>Vertebrata</taxon>
        <taxon>Euteleostomi</taxon>
        <taxon>Amphibia</taxon>
        <taxon>Batrachia</taxon>
        <taxon>Caudata</taxon>
        <taxon>Salamandroidea</taxon>
        <taxon>Salamandridae</taxon>
        <taxon>Pleurodelinae</taxon>
        <taxon>Pleurodeles</taxon>
    </lineage>
</organism>
<keyword evidence="3" id="KW-1185">Reference proteome</keyword>
<dbReference type="AlphaFoldDB" id="A0AAV7TSX2"/>
<sequence length="111" mass="11736">MLCGPCFALEEQVLLLPGGQQNEAAGPSDEGSLPQDLSLGRGRASMGGGWQGPRVEERKRGGDAEQGAWAEQGTGGWSYKEQQGARGAERASRGHARPREGGPRSKYSRAV</sequence>
<name>A0AAV7TSX2_PLEWA</name>
<gene>
    <name evidence="2" type="ORF">NDU88_004555</name>
</gene>